<dbReference type="EMBL" id="BOOH01000044">
    <property type="protein sequence ID" value="GIH78884.1"/>
    <property type="molecule type" value="Genomic_DNA"/>
</dbReference>
<dbReference type="Pfam" id="PF16859">
    <property type="entry name" value="TetR_C_11"/>
    <property type="match status" value="1"/>
</dbReference>
<dbReference type="InterPro" id="IPR009057">
    <property type="entry name" value="Homeodomain-like_sf"/>
</dbReference>
<dbReference type="Pfam" id="PF00440">
    <property type="entry name" value="TetR_N"/>
    <property type="match status" value="1"/>
</dbReference>
<evidence type="ECO:0000313" key="7">
    <source>
        <dbReference type="Proteomes" id="UP000616724"/>
    </source>
</evidence>
<dbReference type="InterPro" id="IPR001647">
    <property type="entry name" value="HTH_TetR"/>
</dbReference>
<sequence length="193" mass="21153">MYEAALTLYGEAGWAGFSLDAVARRARVGKAGLYSRWGSKERLIVDALAAWIPPRPSGGGPGPLREELIRLATAIFDSYFDPVGLVYLRAQLEAMIYPDLFGQALERLQRERIRLGRAIVLRAVERGELPEGTSPALVLDSVSGILSNHVLSTPASQRRALLGRRDEYVEQTVDFVLSAVGYRAQGRDGLLSL</sequence>
<feature type="DNA-binding region" description="H-T-H motif" evidence="4">
    <location>
        <begin position="18"/>
        <end position="37"/>
    </location>
</feature>
<evidence type="ECO:0000313" key="6">
    <source>
        <dbReference type="EMBL" id="GIH78884.1"/>
    </source>
</evidence>
<dbReference type="InterPro" id="IPR036271">
    <property type="entry name" value="Tet_transcr_reg_TetR-rel_C_sf"/>
</dbReference>
<dbReference type="PANTHER" id="PTHR30055">
    <property type="entry name" value="HTH-TYPE TRANSCRIPTIONAL REGULATOR RUTR"/>
    <property type="match status" value="1"/>
</dbReference>
<dbReference type="Gene3D" id="1.10.357.10">
    <property type="entry name" value="Tetracycline Repressor, domain 2"/>
    <property type="match status" value="1"/>
</dbReference>
<dbReference type="SUPFAM" id="SSF48498">
    <property type="entry name" value="Tetracyclin repressor-like, C-terminal domain"/>
    <property type="match status" value="1"/>
</dbReference>
<evidence type="ECO:0000256" key="2">
    <source>
        <dbReference type="ARBA" id="ARBA00023125"/>
    </source>
</evidence>
<keyword evidence="7" id="KW-1185">Reference proteome</keyword>
<keyword evidence="3" id="KW-0804">Transcription</keyword>
<dbReference type="SUPFAM" id="SSF46689">
    <property type="entry name" value="Homeodomain-like"/>
    <property type="match status" value="1"/>
</dbReference>
<accession>A0A8J3RPN6</accession>
<dbReference type="InterPro" id="IPR011075">
    <property type="entry name" value="TetR_C"/>
</dbReference>
<keyword evidence="1" id="KW-0805">Transcription regulation</keyword>
<protein>
    <submittedName>
        <fullName evidence="6">TetR family transcriptional regulator</fullName>
    </submittedName>
</protein>
<keyword evidence="2 4" id="KW-0238">DNA-binding</keyword>
<dbReference type="PANTHER" id="PTHR30055:SF148">
    <property type="entry name" value="TETR-FAMILY TRANSCRIPTIONAL REGULATOR"/>
    <property type="match status" value="1"/>
</dbReference>
<dbReference type="Proteomes" id="UP000616724">
    <property type="component" value="Unassembled WGS sequence"/>
</dbReference>
<dbReference type="AlphaFoldDB" id="A0A8J3RPN6"/>
<dbReference type="GO" id="GO:0000976">
    <property type="term" value="F:transcription cis-regulatory region binding"/>
    <property type="evidence" value="ECO:0007669"/>
    <property type="project" value="TreeGrafter"/>
</dbReference>
<evidence type="ECO:0000256" key="4">
    <source>
        <dbReference type="PROSITE-ProRule" id="PRU00335"/>
    </source>
</evidence>
<evidence type="ECO:0000256" key="1">
    <source>
        <dbReference type="ARBA" id="ARBA00023015"/>
    </source>
</evidence>
<reference evidence="6 7" key="1">
    <citation type="submission" date="2021-01" db="EMBL/GenBank/DDBJ databases">
        <title>Whole genome shotgun sequence of Planobispora longispora NBRC 13918.</title>
        <authorList>
            <person name="Komaki H."/>
            <person name="Tamura T."/>
        </authorList>
    </citation>
    <scope>NUCLEOTIDE SEQUENCE [LARGE SCALE GENOMIC DNA]</scope>
    <source>
        <strain evidence="6 7">NBRC 13918</strain>
    </source>
</reference>
<proteinExistence type="predicted"/>
<dbReference type="GO" id="GO:0003700">
    <property type="term" value="F:DNA-binding transcription factor activity"/>
    <property type="evidence" value="ECO:0007669"/>
    <property type="project" value="TreeGrafter"/>
</dbReference>
<organism evidence="6 7">
    <name type="scientific">Planobispora longispora</name>
    <dbReference type="NCBI Taxonomy" id="28887"/>
    <lineage>
        <taxon>Bacteria</taxon>
        <taxon>Bacillati</taxon>
        <taxon>Actinomycetota</taxon>
        <taxon>Actinomycetes</taxon>
        <taxon>Streptosporangiales</taxon>
        <taxon>Streptosporangiaceae</taxon>
        <taxon>Planobispora</taxon>
    </lineage>
</organism>
<name>A0A8J3RPN6_9ACTN</name>
<gene>
    <name evidence="6" type="ORF">Plo01_53130</name>
</gene>
<feature type="domain" description="HTH tetR-type" evidence="5">
    <location>
        <begin position="1"/>
        <end position="55"/>
    </location>
</feature>
<evidence type="ECO:0000256" key="3">
    <source>
        <dbReference type="ARBA" id="ARBA00023163"/>
    </source>
</evidence>
<dbReference type="InterPro" id="IPR050109">
    <property type="entry name" value="HTH-type_TetR-like_transc_reg"/>
</dbReference>
<dbReference type="Gene3D" id="1.10.10.60">
    <property type="entry name" value="Homeodomain-like"/>
    <property type="match status" value="1"/>
</dbReference>
<dbReference type="PROSITE" id="PS50977">
    <property type="entry name" value="HTH_TETR_2"/>
    <property type="match status" value="1"/>
</dbReference>
<evidence type="ECO:0000259" key="5">
    <source>
        <dbReference type="PROSITE" id="PS50977"/>
    </source>
</evidence>
<comment type="caution">
    <text evidence="6">The sequence shown here is derived from an EMBL/GenBank/DDBJ whole genome shotgun (WGS) entry which is preliminary data.</text>
</comment>